<evidence type="ECO:0000313" key="2">
    <source>
        <dbReference type="EnsemblMetazoa" id="CJA16246.1"/>
    </source>
</evidence>
<evidence type="ECO:0000256" key="1">
    <source>
        <dbReference type="SAM" id="MobiDB-lite"/>
    </source>
</evidence>
<protein>
    <submittedName>
        <fullName evidence="2">Uncharacterized protein</fullName>
    </submittedName>
</protein>
<name>A0A8R1DZR0_CAEJA</name>
<reference evidence="3" key="1">
    <citation type="submission" date="2010-08" db="EMBL/GenBank/DDBJ databases">
        <authorList>
            <consortium name="Caenorhabditis japonica Sequencing Consortium"/>
            <person name="Wilson R.K."/>
        </authorList>
    </citation>
    <scope>NUCLEOTIDE SEQUENCE [LARGE SCALE GENOMIC DNA]</scope>
    <source>
        <strain evidence="3">DF5081</strain>
    </source>
</reference>
<feature type="region of interest" description="Disordered" evidence="1">
    <location>
        <begin position="121"/>
        <end position="140"/>
    </location>
</feature>
<accession>A0A8R1DZR0</accession>
<keyword evidence="3" id="KW-1185">Reference proteome</keyword>
<reference evidence="2" key="2">
    <citation type="submission" date="2022-06" db="UniProtKB">
        <authorList>
            <consortium name="EnsemblMetazoa"/>
        </authorList>
    </citation>
    <scope>IDENTIFICATION</scope>
    <source>
        <strain evidence="2">DF5081</strain>
    </source>
</reference>
<dbReference type="Proteomes" id="UP000005237">
    <property type="component" value="Unassembled WGS sequence"/>
</dbReference>
<organism evidence="2 3">
    <name type="scientific">Caenorhabditis japonica</name>
    <dbReference type="NCBI Taxonomy" id="281687"/>
    <lineage>
        <taxon>Eukaryota</taxon>
        <taxon>Metazoa</taxon>
        <taxon>Ecdysozoa</taxon>
        <taxon>Nematoda</taxon>
        <taxon>Chromadorea</taxon>
        <taxon>Rhabditida</taxon>
        <taxon>Rhabditina</taxon>
        <taxon>Rhabditomorpha</taxon>
        <taxon>Rhabditoidea</taxon>
        <taxon>Rhabditidae</taxon>
        <taxon>Peloderinae</taxon>
        <taxon>Caenorhabditis</taxon>
    </lineage>
</organism>
<proteinExistence type="predicted"/>
<dbReference type="AlphaFoldDB" id="A0A8R1DZR0"/>
<sequence length="140" mass="15959">MNTTRQLHSKSVTCRECTEKQPDCDSTCQGHWCHEDMTTGAAGCGYGPPALPFYYRGPELLYYRSKVCIALSRGAGKPRRHCVCSKNMCNTLHTYRHSGRDREKESILRSRSLALRPHEELSVDYPKAQSHRTALPMEKQ</sequence>
<dbReference type="EnsemblMetazoa" id="CJA16246.1">
    <property type="protein sequence ID" value="CJA16246.1"/>
    <property type="gene ID" value="WBGene00135450"/>
</dbReference>
<evidence type="ECO:0000313" key="3">
    <source>
        <dbReference type="Proteomes" id="UP000005237"/>
    </source>
</evidence>